<dbReference type="EMBL" id="SKBQ01000016">
    <property type="protein sequence ID" value="TPX16682.1"/>
    <property type="molecule type" value="Genomic_DNA"/>
</dbReference>
<sequence length="1204" mass="135164">MDPLSAFGAAATSIQLFIGAGKGVLSLAALVRKIEGLPESLHSRLRHVERELASLNDLLGADGPNHIHFSAQHYARISVPATESRKAVEELVGLLQPLTRGVERAEGKRKAVVRIWRSLLTVQKEAELTSKLQLVERLNGSLLRELQLCALDLQASSRDRILSAIQSCVEEIRDSRESIDELKQRADLTQHEILTLMDNRTLVINQILQVIGSNFHDAHVPPNGFSQSTKARVNNVVLELQESRVEASNQAAEIVASVQTGQHQESKQCNEIKGISQSKDVLEAIGVLLNSKMALKYQHSAQPAQVRQPQETMLSIDTQSATATLTQLSFSHAAGGRVGAQGQPPIRCLCGTRKDRARWFFGRFRLRVQASASRICPLHGQASLCSIEVKLSPLLNGVLQVTCGILSGKTGWEVAPPLHFRAYVDRLGNPLFRAFDKFATIGMGGHYWIWNDHYQDMVFRCFHNDSPEGMAAVKIGLAKLIESLQDAATTGQICGREISSDGSTLLMEIMHLVTDLGPVMTSACIEEILHLLDFASFLGANADTEVARPDSAVQSHKFVSTALSPTQYLFCSKLDATVCRDSPQDCMSFRQIISRLSTGLEPLQDVPLFNFCDLTIRSDGDAYWQRLTQLTKGCPVIADGSLLLFAPILKIWGALTCYPLALDCSDLCRAGLKRSLQGLAKFYHQVHDAGSIGEAGILPIHCALGWKEGLQFYIERGCDVTDTLSLACRVGDEASVSVLLSANNIFDGHYYNFFQASLKRRDIFAMLAKELWRRFELRRQDTSGDCRLRSEPPWPHCPIGLYGRAGLTPRLDLGGQKLRPHECHRILIEAGFNDVERRCVHRRTPLAEFCDLTVTPLDRTGRCLDDEPAEWYSTMELFLKHGGNAWFRGPAPPQSSTHWPHLSFYVAIIAERCGMQDVPKLVIDACAHDGLPTDTCDCFCSEGGCIPPHLIWHNMLTRIGQEKTQGPSRKYTAHSQRSLKCLRDWVKRCVRSRRMKDRCYRAVCQLELFNRLGMRHTCCLRRLQATAFCFEEHTQAGELKELQSEDRPARGQLKRLLRFYDLARKQLFDWPAECFWSAWFAVVDKILPPLTTTETAAAALYRLEDEDGEVVGVRHHQRKHMLEKMGCTASEALASRQDRWKHILKTMGYANEDFKDIITAHFGEILMRARASSRQRARWRRFRLMASPKYLHRGSRRNLTEIVF</sequence>
<dbReference type="AlphaFoldDB" id="A0A507B356"/>
<dbReference type="InParanoid" id="A0A507B356"/>
<dbReference type="OrthoDB" id="5242853at2759"/>
<keyword evidence="1" id="KW-0175">Coiled coil</keyword>
<dbReference type="Proteomes" id="UP000319257">
    <property type="component" value="Unassembled WGS sequence"/>
</dbReference>
<gene>
    <name evidence="2" type="ORF">E0L32_003623</name>
</gene>
<evidence type="ECO:0000313" key="3">
    <source>
        <dbReference type="Proteomes" id="UP000319257"/>
    </source>
</evidence>
<comment type="caution">
    <text evidence="2">The sequence shown here is derived from an EMBL/GenBank/DDBJ whole genome shotgun (WGS) entry which is preliminary data.</text>
</comment>
<dbReference type="STRING" id="1093900.A0A507B356"/>
<dbReference type="GeneID" id="41971070"/>
<name>A0A507B356_9PEZI</name>
<protein>
    <recommendedName>
        <fullName evidence="4">Fungal N-terminal domain-containing protein</fullName>
    </recommendedName>
</protein>
<dbReference type="RefSeq" id="XP_030998393.1">
    <property type="nucleotide sequence ID" value="XM_031137944.1"/>
</dbReference>
<accession>A0A507B356</accession>
<evidence type="ECO:0008006" key="4">
    <source>
        <dbReference type="Google" id="ProtNLM"/>
    </source>
</evidence>
<organism evidence="2 3">
    <name type="scientific">Thyridium curvatum</name>
    <dbReference type="NCBI Taxonomy" id="1093900"/>
    <lineage>
        <taxon>Eukaryota</taxon>
        <taxon>Fungi</taxon>
        <taxon>Dikarya</taxon>
        <taxon>Ascomycota</taxon>
        <taxon>Pezizomycotina</taxon>
        <taxon>Sordariomycetes</taxon>
        <taxon>Sordariomycetidae</taxon>
        <taxon>Thyridiales</taxon>
        <taxon>Thyridiaceae</taxon>
        <taxon>Thyridium</taxon>
    </lineage>
</organism>
<evidence type="ECO:0000256" key="1">
    <source>
        <dbReference type="SAM" id="Coils"/>
    </source>
</evidence>
<feature type="coiled-coil region" evidence="1">
    <location>
        <begin position="165"/>
        <end position="199"/>
    </location>
</feature>
<evidence type="ECO:0000313" key="2">
    <source>
        <dbReference type="EMBL" id="TPX16682.1"/>
    </source>
</evidence>
<reference evidence="2 3" key="1">
    <citation type="submission" date="2019-06" db="EMBL/GenBank/DDBJ databases">
        <title>Draft genome sequence of the filamentous fungus Phialemoniopsis curvata isolated from diesel fuel.</title>
        <authorList>
            <person name="Varaljay V.A."/>
            <person name="Lyon W.J."/>
            <person name="Crouch A.L."/>
            <person name="Drake C.E."/>
            <person name="Hollomon J.M."/>
            <person name="Nadeau L.J."/>
            <person name="Nunn H.S."/>
            <person name="Stevenson B.S."/>
            <person name="Bojanowski C.L."/>
            <person name="Crookes-Goodson W.J."/>
        </authorList>
    </citation>
    <scope>NUCLEOTIDE SEQUENCE [LARGE SCALE GENOMIC DNA]</scope>
    <source>
        <strain evidence="2 3">D216</strain>
    </source>
</reference>
<proteinExistence type="predicted"/>
<keyword evidence="3" id="KW-1185">Reference proteome</keyword>